<name>A0ABU8LGB2_9MICO</name>
<dbReference type="EMBL" id="JBBDGM010000017">
    <property type="protein sequence ID" value="MEJ1089718.1"/>
    <property type="molecule type" value="Genomic_DNA"/>
</dbReference>
<comment type="caution">
    <text evidence="4">The sequence shown here is derived from an EMBL/GenBank/DDBJ whole genome shotgun (WGS) entry which is preliminary data.</text>
</comment>
<dbReference type="PANTHER" id="PTHR10996">
    <property type="entry name" value="2-HYDROXYACID DEHYDROGENASE-RELATED"/>
    <property type="match status" value="1"/>
</dbReference>
<dbReference type="RefSeq" id="WP_337333363.1">
    <property type="nucleotide sequence ID" value="NZ_JBBDGM010000017.1"/>
</dbReference>
<dbReference type="SUPFAM" id="SSF52283">
    <property type="entry name" value="Formate/glycerate dehydrogenase catalytic domain-like"/>
    <property type="match status" value="1"/>
</dbReference>
<keyword evidence="5" id="KW-1185">Reference proteome</keyword>
<dbReference type="InterPro" id="IPR006140">
    <property type="entry name" value="D-isomer_DH_NAD-bd"/>
</dbReference>
<keyword evidence="2" id="KW-0520">NAD</keyword>
<dbReference type="PROSITE" id="PS00671">
    <property type="entry name" value="D_2_HYDROXYACID_DH_3"/>
    <property type="match status" value="1"/>
</dbReference>
<evidence type="ECO:0000313" key="5">
    <source>
        <dbReference type="Proteomes" id="UP001371224"/>
    </source>
</evidence>
<dbReference type="CDD" id="cd12165">
    <property type="entry name" value="2-Hacid_dh_6"/>
    <property type="match status" value="1"/>
</dbReference>
<dbReference type="InterPro" id="IPR036291">
    <property type="entry name" value="NAD(P)-bd_dom_sf"/>
</dbReference>
<gene>
    <name evidence="4" type="ORF">WDU99_15490</name>
</gene>
<evidence type="ECO:0000313" key="4">
    <source>
        <dbReference type="EMBL" id="MEJ1089718.1"/>
    </source>
</evidence>
<feature type="domain" description="D-isomer specific 2-hydroxyacid dehydrogenase NAD-binding" evidence="3">
    <location>
        <begin position="107"/>
        <end position="294"/>
    </location>
</feature>
<dbReference type="InterPro" id="IPR029753">
    <property type="entry name" value="D-isomer_DH_CS"/>
</dbReference>
<proteinExistence type="predicted"/>
<protein>
    <submittedName>
        <fullName evidence="4">2-hydroxyacid dehydrogenase</fullName>
    </submittedName>
</protein>
<dbReference type="Proteomes" id="UP001371224">
    <property type="component" value="Unassembled WGS sequence"/>
</dbReference>
<evidence type="ECO:0000256" key="1">
    <source>
        <dbReference type="ARBA" id="ARBA00023002"/>
    </source>
</evidence>
<sequence>MSAPLRIAVTDPIISAFADELRRTARPHEWTFTDPADPRAARMAIADADVVIGSRLTAADMAGADRVRLVHVTGAGVDRVDAGAVSPEVPLCNTGHHGPAIAEHVLMTALMLRRRALQADTEMRRGQWRTIATAPGTPYHRSLAGSTLGLIGYGEIGRSVAHLAAAFGMRVIAMRRHPQTAGGDSELPDRVYGEDGLHDLLDESDVVVVTAPLTERTRGLIDAEALTHLHPDALIINVARGPLIDEDALYAALAEHRIGGAGIDVWWDAPQGTDAPASVHRFASLDRVVLTPHYSGHAREVFVARAADIVRNIDLLDAGLPLERRVN</sequence>
<dbReference type="Pfam" id="PF02826">
    <property type="entry name" value="2-Hacid_dh_C"/>
    <property type="match status" value="1"/>
</dbReference>
<keyword evidence="1" id="KW-0560">Oxidoreductase</keyword>
<dbReference type="InterPro" id="IPR050223">
    <property type="entry name" value="D-isomer_2-hydroxyacid_DH"/>
</dbReference>
<reference evidence="4 5" key="1">
    <citation type="submission" date="2024-02" db="EMBL/GenBank/DDBJ databases">
        <authorList>
            <person name="Saticioglu I.B."/>
        </authorList>
    </citation>
    <scope>NUCLEOTIDE SEQUENCE [LARGE SCALE GENOMIC DNA]</scope>
    <source>
        <strain evidence="4 5">Mu-80</strain>
    </source>
</reference>
<dbReference type="SUPFAM" id="SSF51735">
    <property type="entry name" value="NAD(P)-binding Rossmann-fold domains"/>
    <property type="match status" value="1"/>
</dbReference>
<dbReference type="PANTHER" id="PTHR10996:SF178">
    <property type="entry name" value="2-HYDROXYACID DEHYDROGENASE YGL185C-RELATED"/>
    <property type="match status" value="1"/>
</dbReference>
<evidence type="ECO:0000256" key="2">
    <source>
        <dbReference type="ARBA" id="ARBA00023027"/>
    </source>
</evidence>
<dbReference type="Gene3D" id="3.40.50.720">
    <property type="entry name" value="NAD(P)-binding Rossmann-like Domain"/>
    <property type="match status" value="2"/>
</dbReference>
<organism evidence="4 5">
    <name type="scientific">Microbacterium bandirmense</name>
    <dbReference type="NCBI Taxonomy" id="3122050"/>
    <lineage>
        <taxon>Bacteria</taxon>
        <taxon>Bacillati</taxon>
        <taxon>Actinomycetota</taxon>
        <taxon>Actinomycetes</taxon>
        <taxon>Micrococcales</taxon>
        <taxon>Microbacteriaceae</taxon>
        <taxon>Microbacterium</taxon>
    </lineage>
</organism>
<accession>A0ABU8LGB2</accession>
<evidence type="ECO:0000259" key="3">
    <source>
        <dbReference type="Pfam" id="PF02826"/>
    </source>
</evidence>